<gene>
    <name evidence="14" type="ORF">FF38_07248</name>
</gene>
<proteinExistence type="inferred from homology"/>
<dbReference type="Gene3D" id="3.40.630.30">
    <property type="match status" value="3"/>
</dbReference>
<evidence type="ECO:0000313" key="15">
    <source>
        <dbReference type="Proteomes" id="UP000037069"/>
    </source>
</evidence>
<dbReference type="CDD" id="cd04301">
    <property type="entry name" value="NAT_SF"/>
    <property type="match status" value="1"/>
</dbReference>
<dbReference type="AlphaFoldDB" id="A0A0L0C4Z9"/>
<dbReference type="GO" id="GO:0004059">
    <property type="term" value="F:aralkylamine N-acetyltransferase activity"/>
    <property type="evidence" value="ECO:0007669"/>
    <property type="project" value="UniProtKB-EC"/>
</dbReference>
<comment type="catalytic activity">
    <reaction evidence="9">
        <text>dopamine + acetyl-CoA = N-acetyldopamine + CoA + H(+)</text>
        <dbReference type="Rhea" id="RHEA:51388"/>
        <dbReference type="ChEBI" id="CHEBI:15378"/>
        <dbReference type="ChEBI" id="CHEBI:57287"/>
        <dbReference type="ChEBI" id="CHEBI:57288"/>
        <dbReference type="ChEBI" id="CHEBI:59905"/>
        <dbReference type="ChEBI" id="CHEBI:125678"/>
    </reaction>
    <physiologicalReaction direction="left-to-right" evidence="9">
        <dbReference type="Rhea" id="RHEA:51389"/>
    </physiologicalReaction>
</comment>
<dbReference type="PANTHER" id="PTHR20905:SF1">
    <property type="entry name" value="AT07410P-RELATED"/>
    <property type="match status" value="1"/>
</dbReference>
<evidence type="ECO:0000256" key="13">
    <source>
        <dbReference type="ARBA" id="ARBA00052491"/>
    </source>
</evidence>
<comment type="pathway">
    <text evidence="3">Aromatic compound metabolism; melatonin biosynthesis; melatonin from serotonin: step 1/2.</text>
</comment>
<keyword evidence="1" id="KW-0808">Transferase</keyword>
<name>A0A0L0C4Z9_LUCCU</name>
<comment type="catalytic activity">
    <reaction evidence="6">
        <text>dopamine + (9Z)-octadecenoyl-CoA = N-(9Z-octadecanoyl)-dopamine + CoA + H(+)</text>
        <dbReference type="Rhea" id="RHEA:51380"/>
        <dbReference type="ChEBI" id="CHEBI:15378"/>
        <dbReference type="ChEBI" id="CHEBI:31883"/>
        <dbReference type="ChEBI" id="CHEBI:57287"/>
        <dbReference type="ChEBI" id="CHEBI:57387"/>
        <dbReference type="ChEBI" id="CHEBI:59905"/>
    </reaction>
    <physiologicalReaction direction="left-to-right" evidence="6">
        <dbReference type="Rhea" id="RHEA:51381"/>
    </physiologicalReaction>
</comment>
<evidence type="ECO:0000256" key="4">
    <source>
        <dbReference type="ARBA" id="ARBA00038182"/>
    </source>
</evidence>
<keyword evidence="2" id="KW-0012">Acyltransferase</keyword>
<dbReference type="EC" id="2.3.1.87" evidence="5"/>
<evidence type="ECO:0000256" key="6">
    <source>
        <dbReference type="ARBA" id="ARBA00050189"/>
    </source>
</evidence>
<protein>
    <recommendedName>
        <fullName evidence="5">aralkylamine N-acetyltransferase</fullName>
        <ecNumber evidence="5">2.3.1.87</ecNumber>
    </recommendedName>
</protein>
<dbReference type="EMBL" id="JRES01000910">
    <property type="protein sequence ID" value="KNC27327.1"/>
    <property type="molecule type" value="Genomic_DNA"/>
</dbReference>
<keyword evidence="15" id="KW-1185">Reference proteome</keyword>
<comment type="catalytic activity">
    <reaction evidence="11">
        <text>serotonin + hexadecanoyl-CoA = N-hexadecanoyl-serotonin + CoA + H(+)</text>
        <dbReference type="Rhea" id="RHEA:51384"/>
        <dbReference type="ChEBI" id="CHEBI:15378"/>
        <dbReference type="ChEBI" id="CHEBI:57287"/>
        <dbReference type="ChEBI" id="CHEBI:57379"/>
        <dbReference type="ChEBI" id="CHEBI:134059"/>
        <dbReference type="ChEBI" id="CHEBI:350546"/>
    </reaction>
    <physiologicalReaction direction="left-to-right" evidence="11">
        <dbReference type="Rhea" id="RHEA:51385"/>
    </physiologicalReaction>
</comment>
<evidence type="ECO:0000256" key="11">
    <source>
        <dbReference type="ARBA" id="ARBA00052178"/>
    </source>
</evidence>
<comment type="similarity">
    <text evidence="4">Belongs to the acetyltransferase family. AANAT subfamily.</text>
</comment>
<comment type="catalytic activity">
    <reaction evidence="10">
        <text>serotonin + (9Z)-octadecenoyl-CoA = N-(9Z-octadecenoyl)-serotonin + CoA + H(+)</text>
        <dbReference type="Rhea" id="RHEA:51392"/>
        <dbReference type="ChEBI" id="CHEBI:15378"/>
        <dbReference type="ChEBI" id="CHEBI:57287"/>
        <dbReference type="ChEBI" id="CHEBI:57387"/>
        <dbReference type="ChEBI" id="CHEBI:134064"/>
        <dbReference type="ChEBI" id="CHEBI:350546"/>
    </reaction>
    <physiologicalReaction direction="left-to-right" evidence="10">
        <dbReference type="Rhea" id="RHEA:51393"/>
    </physiologicalReaction>
</comment>
<organism evidence="14 15">
    <name type="scientific">Lucilia cuprina</name>
    <name type="common">Green bottle fly</name>
    <name type="synonym">Australian sheep blowfly</name>
    <dbReference type="NCBI Taxonomy" id="7375"/>
    <lineage>
        <taxon>Eukaryota</taxon>
        <taxon>Metazoa</taxon>
        <taxon>Ecdysozoa</taxon>
        <taxon>Arthropoda</taxon>
        <taxon>Hexapoda</taxon>
        <taxon>Insecta</taxon>
        <taxon>Pterygota</taxon>
        <taxon>Neoptera</taxon>
        <taxon>Endopterygota</taxon>
        <taxon>Diptera</taxon>
        <taxon>Brachycera</taxon>
        <taxon>Muscomorpha</taxon>
        <taxon>Oestroidea</taxon>
        <taxon>Calliphoridae</taxon>
        <taxon>Luciliinae</taxon>
        <taxon>Lucilia</taxon>
    </lineage>
</organism>
<dbReference type="OrthoDB" id="8113373at2759"/>
<evidence type="ECO:0000256" key="5">
    <source>
        <dbReference type="ARBA" id="ARBA00039114"/>
    </source>
</evidence>
<sequence>MSADDIVIRVVQPHEYEQVVQFIIDHFYRDEPLCSSEPKVVPGETDRADIMECLKGGTSILAMQVKENGEEELVGVNVGVPKDPSSVEKYFKNAEKEGNTKYGQVLKFLGVANRQADLFNRYGVDKLFYSFMSCVTPTCRGRNLGTRLKEELMALAKKLGYKLVTVDCSSFYSARLCKRMGWDVANFIAYSDYKDENGQVVFPNIPPPHEGLTTLAFFANCTREKYKTKMWNDDIKFRVVQPHEYEQVVNFIIEHFYRDEPLSCLEPKVVPSETDRADILACLQGGTSILGVQVKENGEEELVAVNTAVPKDPSSIDKYFESAEKEGNTKYGQILKLLGVASREADVFKRYNVDKLLYSFMTCVKPDVRGKNLGVRIKLELMELGRRLGYKLLTADCTSYYSARVCERLDWDRVNFVAYKDYVDENNKPIFSPPPPHIGLGGRFLWLGRGTVVPTLDCWGLIGPLSTDSNDCFPHGRKRERLALVVRYCAKAEAQRRIKYDKHDNWHFATARDQKARVLEQMEHFYRDEPLCATEPKIVASQTDIDDILECIKAGTSIMATKELSHGEEELLAVNIAAPKDATCIEKYFKTAEKAGNTKYGQILKLLAIANRNADIFQRYNVNTIFYSFITCVKPSARGHNLGKRLKLEIMALGKTLGYQVLAADCTSFYSAGVCERLGMDRVHFIAYQDYVDENNRPIFNPPSPHVGLSSFAIRL</sequence>
<dbReference type="FunFam" id="3.40.630.30:FF:000046">
    <property type="entry name" value="Dopamine N-acetyltransferase"/>
    <property type="match status" value="3"/>
</dbReference>
<comment type="caution">
    <text evidence="14">The sequence shown here is derived from an EMBL/GenBank/DDBJ whole genome shotgun (WGS) entry which is preliminary data.</text>
</comment>
<evidence type="ECO:0000256" key="10">
    <source>
        <dbReference type="ARBA" id="ARBA00051823"/>
    </source>
</evidence>
<evidence type="ECO:0000256" key="7">
    <source>
        <dbReference type="ARBA" id="ARBA00050849"/>
    </source>
</evidence>
<dbReference type="PANTHER" id="PTHR20905">
    <property type="entry name" value="N-ACETYLTRANSFERASE-RELATED"/>
    <property type="match status" value="1"/>
</dbReference>
<evidence type="ECO:0000256" key="8">
    <source>
        <dbReference type="ARBA" id="ARBA00051284"/>
    </source>
</evidence>
<evidence type="ECO:0000256" key="1">
    <source>
        <dbReference type="ARBA" id="ARBA00022679"/>
    </source>
</evidence>
<dbReference type="SUPFAM" id="SSF55729">
    <property type="entry name" value="Acyl-CoA N-acyltransferases (Nat)"/>
    <property type="match status" value="3"/>
</dbReference>
<reference evidence="14 15" key="1">
    <citation type="journal article" date="2015" name="Nat. Commun.">
        <title>Lucilia cuprina genome unlocks parasitic fly biology to underpin future interventions.</title>
        <authorList>
            <person name="Anstead C.A."/>
            <person name="Korhonen P.K."/>
            <person name="Young N.D."/>
            <person name="Hall R.S."/>
            <person name="Jex A.R."/>
            <person name="Murali S.C."/>
            <person name="Hughes D.S."/>
            <person name="Lee S.F."/>
            <person name="Perry T."/>
            <person name="Stroehlein A.J."/>
            <person name="Ansell B.R."/>
            <person name="Breugelmans B."/>
            <person name="Hofmann A."/>
            <person name="Qu J."/>
            <person name="Dugan S."/>
            <person name="Lee S.L."/>
            <person name="Chao H."/>
            <person name="Dinh H."/>
            <person name="Han Y."/>
            <person name="Doddapaneni H.V."/>
            <person name="Worley K.C."/>
            <person name="Muzny D.M."/>
            <person name="Ioannidis P."/>
            <person name="Waterhouse R.M."/>
            <person name="Zdobnov E.M."/>
            <person name="James P.J."/>
            <person name="Bagnall N.H."/>
            <person name="Kotze A.C."/>
            <person name="Gibbs R.A."/>
            <person name="Richards S."/>
            <person name="Batterham P."/>
            <person name="Gasser R.B."/>
        </authorList>
    </citation>
    <scope>NUCLEOTIDE SEQUENCE [LARGE SCALE GENOMIC DNA]</scope>
    <source>
        <strain evidence="14 15">LS</strain>
        <tissue evidence="14">Full body</tissue>
    </source>
</reference>
<dbReference type="InterPro" id="IPR016181">
    <property type="entry name" value="Acyl_CoA_acyltransferase"/>
</dbReference>
<comment type="catalytic activity">
    <reaction evidence="7">
        <text>serotonin + octadecanoyl-CoA = N-octadecanoyl-serotonin + CoA + H(+)</text>
        <dbReference type="Rhea" id="RHEA:51400"/>
        <dbReference type="ChEBI" id="CHEBI:15378"/>
        <dbReference type="ChEBI" id="CHEBI:57287"/>
        <dbReference type="ChEBI" id="CHEBI:57394"/>
        <dbReference type="ChEBI" id="CHEBI:134065"/>
        <dbReference type="ChEBI" id="CHEBI:350546"/>
    </reaction>
    <physiologicalReaction direction="left-to-right" evidence="7">
        <dbReference type="Rhea" id="RHEA:51401"/>
    </physiologicalReaction>
</comment>
<accession>A0A0L0C4Z9</accession>
<comment type="catalytic activity">
    <reaction evidence="13">
        <text>serotonin + acetyl-CoA = N-acetylserotonin + CoA + H(+)</text>
        <dbReference type="Rhea" id="RHEA:25217"/>
        <dbReference type="ChEBI" id="CHEBI:15378"/>
        <dbReference type="ChEBI" id="CHEBI:17697"/>
        <dbReference type="ChEBI" id="CHEBI:57287"/>
        <dbReference type="ChEBI" id="CHEBI:57288"/>
        <dbReference type="ChEBI" id="CHEBI:350546"/>
        <dbReference type="EC" id="2.3.1.87"/>
    </reaction>
    <physiologicalReaction direction="left-to-right" evidence="13">
        <dbReference type="Rhea" id="RHEA:25218"/>
    </physiologicalReaction>
</comment>
<evidence type="ECO:0000256" key="3">
    <source>
        <dbReference type="ARBA" id="ARBA00037926"/>
    </source>
</evidence>
<comment type="catalytic activity">
    <reaction evidence="12">
        <text>dopamine + hexadecanoyl-CoA = N-hexadecanoyl-dopamine + CoA + H(+)</text>
        <dbReference type="Rhea" id="RHEA:51376"/>
        <dbReference type="ChEBI" id="CHEBI:15378"/>
        <dbReference type="ChEBI" id="CHEBI:57287"/>
        <dbReference type="ChEBI" id="CHEBI:57379"/>
        <dbReference type="ChEBI" id="CHEBI:59905"/>
        <dbReference type="ChEBI" id="CHEBI:134058"/>
    </reaction>
    <physiologicalReaction direction="left-to-right" evidence="12">
        <dbReference type="Rhea" id="RHEA:51377"/>
    </physiologicalReaction>
</comment>
<dbReference type="Proteomes" id="UP000037069">
    <property type="component" value="Unassembled WGS sequence"/>
</dbReference>
<evidence type="ECO:0000313" key="14">
    <source>
        <dbReference type="EMBL" id="KNC27327.1"/>
    </source>
</evidence>
<evidence type="ECO:0000256" key="2">
    <source>
        <dbReference type="ARBA" id="ARBA00023315"/>
    </source>
</evidence>
<comment type="catalytic activity">
    <reaction evidence="8">
        <text>serotonin + (5Z,8Z,11Z,14Z)-eicosatetraenoyl-CoA = N-[(5Z,8Z,11Z,14Z)-eicosatetraenoyl]-serotonin + CoA + H(+)</text>
        <dbReference type="Rhea" id="RHEA:51396"/>
        <dbReference type="ChEBI" id="CHEBI:15378"/>
        <dbReference type="ChEBI" id="CHEBI:57287"/>
        <dbReference type="ChEBI" id="CHEBI:57368"/>
        <dbReference type="ChEBI" id="CHEBI:132255"/>
        <dbReference type="ChEBI" id="CHEBI:350546"/>
    </reaction>
    <physiologicalReaction direction="left-to-right" evidence="8">
        <dbReference type="Rhea" id="RHEA:51397"/>
    </physiologicalReaction>
</comment>
<evidence type="ECO:0000256" key="9">
    <source>
        <dbReference type="ARBA" id="ARBA00051711"/>
    </source>
</evidence>
<evidence type="ECO:0000256" key="12">
    <source>
        <dbReference type="ARBA" id="ARBA00052335"/>
    </source>
</evidence>